<evidence type="ECO:0000259" key="7">
    <source>
        <dbReference type="Pfam" id="PF20684"/>
    </source>
</evidence>
<dbReference type="EMBL" id="VFLP01000008">
    <property type="protein sequence ID" value="TRX96991.1"/>
    <property type="molecule type" value="Genomic_DNA"/>
</dbReference>
<sequence>MSSALDSPHPLPPEIQNAILNGPALAPPRIDIVPNFEHPPNANLFARAITTIALVLVTIVIILRAYAKMFIVRKLQLQDYLAFLAYLCFIGCCYALYSIASGVGFFVHQWNVLVRDVNGLIFVSDQYLFTVLPSLIGSSKSLQIGVDFYAASILFVKTSILLDWLQIFAPRGTRGALFWIFHVIIWFNALFYTSIEVAGNLSCRPFNRIWDKSIPEVCFDRTPLDLTSAGVNLVCDIVILLAPQRVIWQLQLTTAKKIGLSIIFAIGLFAIALATGRLVATKLSSTSPDFTYEASKVGLCSIYSKTSDASGPRKLQVDDGNYRRMESSQLSLVDLPAKTYQLSNAMEHADLHSPRNDANPVPYIVPSTLITATGCNMWIDGLTIYSSMYDNDILGHKLYESTWSRQLRNQMIGKMRLANMY</sequence>
<evidence type="ECO:0000313" key="9">
    <source>
        <dbReference type="Proteomes" id="UP000319160"/>
    </source>
</evidence>
<evidence type="ECO:0000256" key="4">
    <source>
        <dbReference type="ARBA" id="ARBA00023136"/>
    </source>
</evidence>
<dbReference type="GO" id="GO:0016020">
    <property type="term" value="C:membrane"/>
    <property type="evidence" value="ECO:0007669"/>
    <property type="project" value="UniProtKB-SubCell"/>
</dbReference>
<keyword evidence="9" id="KW-1185">Reference proteome</keyword>
<dbReference type="STRING" id="2512241.A0A553I9W5"/>
<organism evidence="8 9">
    <name type="scientific">Xylaria flabelliformis</name>
    <dbReference type="NCBI Taxonomy" id="2512241"/>
    <lineage>
        <taxon>Eukaryota</taxon>
        <taxon>Fungi</taxon>
        <taxon>Dikarya</taxon>
        <taxon>Ascomycota</taxon>
        <taxon>Pezizomycotina</taxon>
        <taxon>Sordariomycetes</taxon>
        <taxon>Xylariomycetidae</taxon>
        <taxon>Xylariales</taxon>
        <taxon>Xylariaceae</taxon>
        <taxon>Xylaria</taxon>
    </lineage>
</organism>
<dbReference type="AlphaFoldDB" id="A0A553I9W5"/>
<evidence type="ECO:0000256" key="6">
    <source>
        <dbReference type="SAM" id="Phobius"/>
    </source>
</evidence>
<dbReference type="Pfam" id="PF20684">
    <property type="entry name" value="Fung_rhodopsin"/>
    <property type="match status" value="1"/>
</dbReference>
<keyword evidence="4 6" id="KW-0472">Membrane</keyword>
<evidence type="ECO:0000313" key="8">
    <source>
        <dbReference type="EMBL" id="TRX96991.1"/>
    </source>
</evidence>
<feature type="transmembrane region" description="Helical" evidence="6">
    <location>
        <begin position="79"/>
        <end position="100"/>
    </location>
</feature>
<dbReference type="PANTHER" id="PTHR33048:SF47">
    <property type="entry name" value="INTEGRAL MEMBRANE PROTEIN-RELATED"/>
    <property type="match status" value="1"/>
</dbReference>
<keyword evidence="3 6" id="KW-1133">Transmembrane helix</keyword>
<gene>
    <name evidence="8" type="ORF">FHL15_002297</name>
</gene>
<feature type="transmembrane region" description="Helical" evidence="6">
    <location>
        <begin position="44"/>
        <end position="67"/>
    </location>
</feature>
<feature type="transmembrane region" description="Helical" evidence="6">
    <location>
        <begin position="176"/>
        <end position="195"/>
    </location>
</feature>
<evidence type="ECO:0000256" key="1">
    <source>
        <dbReference type="ARBA" id="ARBA00004141"/>
    </source>
</evidence>
<evidence type="ECO:0000256" key="3">
    <source>
        <dbReference type="ARBA" id="ARBA00022989"/>
    </source>
</evidence>
<dbReference type="InterPro" id="IPR052337">
    <property type="entry name" value="SAT4-like"/>
</dbReference>
<accession>A0A553I9W5</accession>
<name>A0A553I9W5_9PEZI</name>
<evidence type="ECO:0000256" key="2">
    <source>
        <dbReference type="ARBA" id="ARBA00022692"/>
    </source>
</evidence>
<keyword evidence="2 6" id="KW-0812">Transmembrane</keyword>
<protein>
    <recommendedName>
        <fullName evidence="7">Rhodopsin domain-containing protein</fullName>
    </recommendedName>
</protein>
<comment type="caution">
    <text evidence="8">The sequence shown here is derived from an EMBL/GenBank/DDBJ whole genome shotgun (WGS) entry which is preliminary data.</text>
</comment>
<dbReference type="Proteomes" id="UP000319160">
    <property type="component" value="Unassembled WGS sequence"/>
</dbReference>
<feature type="transmembrane region" description="Helical" evidence="6">
    <location>
        <begin position="148"/>
        <end position="169"/>
    </location>
</feature>
<dbReference type="InterPro" id="IPR049326">
    <property type="entry name" value="Rhodopsin_dom_fungi"/>
</dbReference>
<reference evidence="9" key="1">
    <citation type="submission" date="2019-06" db="EMBL/GenBank/DDBJ databases">
        <title>Draft genome sequence of the griseofulvin-producing fungus Xylaria cubensis strain G536.</title>
        <authorList>
            <person name="Mead M.E."/>
            <person name="Raja H.A."/>
            <person name="Steenwyk J.L."/>
            <person name="Knowles S.L."/>
            <person name="Oberlies N.H."/>
            <person name="Rokas A."/>
        </authorList>
    </citation>
    <scope>NUCLEOTIDE SEQUENCE [LARGE SCALE GENOMIC DNA]</scope>
    <source>
        <strain evidence="9">G536</strain>
    </source>
</reference>
<dbReference type="PANTHER" id="PTHR33048">
    <property type="entry name" value="PTH11-LIKE INTEGRAL MEMBRANE PROTEIN (AFU_ORTHOLOGUE AFUA_5G11245)"/>
    <property type="match status" value="1"/>
</dbReference>
<comment type="subcellular location">
    <subcellularLocation>
        <location evidence="1">Membrane</location>
        <topology evidence="1">Multi-pass membrane protein</topology>
    </subcellularLocation>
</comment>
<feature type="transmembrane region" description="Helical" evidence="6">
    <location>
        <begin position="260"/>
        <end position="280"/>
    </location>
</feature>
<evidence type="ECO:0000256" key="5">
    <source>
        <dbReference type="ARBA" id="ARBA00038359"/>
    </source>
</evidence>
<dbReference type="OrthoDB" id="444631at2759"/>
<comment type="similarity">
    <text evidence="5">Belongs to the SAT4 family.</text>
</comment>
<feature type="domain" description="Rhodopsin" evidence="7">
    <location>
        <begin position="63"/>
        <end position="301"/>
    </location>
</feature>
<proteinExistence type="inferred from homology"/>